<evidence type="ECO:0000313" key="2">
    <source>
        <dbReference type="Proteomes" id="UP000789901"/>
    </source>
</evidence>
<sequence length="40" mass="4660">MKSNFQKSPNIDKLVFYDDQVFDQLIKKRLATKSLANTTI</sequence>
<proteinExistence type="predicted"/>
<evidence type="ECO:0000313" key="1">
    <source>
        <dbReference type="EMBL" id="CAG8839618.1"/>
    </source>
</evidence>
<dbReference type="EMBL" id="CAJVQB010060846">
    <property type="protein sequence ID" value="CAG8839618.1"/>
    <property type="molecule type" value="Genomic_DNA"/>
</dbReference>
<accession>A0ABN7WSP4</accession>
<keyword evidence="2" id="KW-1185">Reference proteome</keyword>
<dbReference type="Proteomes" id="UP000789901">
    <property type="component" value="Unassembled WGS sequence"/>
</dbReference>
<name>A0ABN7WSP4_GIGMA</name>
<gene>
    <name evidence="1" type="ORF">GMARGA_LOCUS34533</name>
</gene>
<organism evidence="1 2">
    <name type="scientific">Gigaspora margarita</name>
    <dbReference type="NCBI Taxonomy" id="4874"/>
    <lineage>
        <taxon>Eukaryota</taxon>
        <taxon>Fungi</taxon>
        <taxon>Fungi incertae sedis</taxon>
        <taxon>Mucoromycota</taxon>
        <taxon>Glomeromycotina</taxon>
        <taxon>Glomeromycetes</taxon>
        <taxon>Diversisporales</taxon>
        <taxon>Gigasporaceae</taxon>
        <taxon>Gigaspora</taxon>
    </lineage>
</organism>
<reference evidence="1 2" key="1">
    <citation type="submission" date="2021-06" db="EMBL/GenBank/DDBJ databases">
        <authorList>
            <person name="Kallberg Y."/>
            <person name="Tangrot J."/>
            <person name="Rosling A."/>
        </authorList>
    </citation>
    <scope>NUCLEOTIDE SEQUENCE [LARGE SCALE GENOMIC DNA]</scope>
    <source>
        <strain evidence="1 2">120-4 pot B 10/14</strain>
    </source>
</reference>
<protein>
    <submittedName>
        <fullName evidence="1">30649_t:CDS:1</fullName>
    </submittedName>
</protein>
<feature type="non-terminal residue" evidence="1">
    <location>
        <position position="40"/>
    </location>
</feature>
<comment type="caution">
    <text evidence="1">The sequence shown here is derived from an EMBL/GenBank/DDBJ whole genome shotgun (WGS) entry which is preliminary data.</text>
</comment>